<evidence type="ECO:0000259" key="4">
    <source>
        <dbReference type="PROSITE" id="PS51186"/>
    </source>
</evidence>
<dbReference type="RefSeq" id="WP_183751371.1">
    <property type="nucleotide sequence ID" value="NZ_JACICC010000003.1"/>
</dbReference>
<dbReference type="GO" id="GO:0016747">
    <property type="term" value="F:acyltransferase activity, transferring groups other than amino-acyl groups"/>
    <property type="evidence" value="ECO:0007669"/>
    <property type="project" value="InterPro"/>
</dbReference>
<dbReference type="PANTHER" id="PTHR43800">
    <property type="entry name" value="PEPTIDYL-LYSINE N-ACETYLTRANSFERASE YJAB"/>
    <property type="match status" value="1"/>
</dbReference>
<dbReference type="CDD" id="cd04301">
    <property type="entry name" value="NAT_SF"/>
    <property type="match status" value="1"/>
</dbReference>
<dbReference type="Pfam" id="PF13673">
    <property type="entry name" value="Acetyltransf_10"/>
    <property type="match status" value="1"/>
</dbReference>
<feature type="region of interest" description="Disordered" evidence="3">
    <location>
        <begin position="127"/>
        <end position="151"/>
    </location>
</feature>
<dbReference type="Gene3D" id="3.40.630.30">
    <property type="match status" value="1"/>
</dbReference>
<dbReference type="InterPro" id="IPR000182">
    <property type="entry name" value="GNAT_dom"/>
</dbReference>
<evidence type="ECO:0000313" key="5">
    <source>
        <dbReference type="EMBL" id="MBB3809329.1"/>
    </source>
</evidence>
<dbReference type="SUPFAM" id="SSF55729">
    <property type="entry name" value="Acyl-CoA N-acyltransferases (Nat)"/>
    <property type="match status" value="1"/>
</dbReference>
<dbReference type="Proteomes" id="UP000537592">
    <property type="component" value="Unassembled WGS sequence"/>
</dbReference>
<keyword evidence="2 5" id="KW-0012">Acyltransferase</keyword>
<protein>
    <submittedName>
        <fullName evidence="5">Putative acetyltransferase</fullName>
        <ecNumber evidence="5">2.3.1.-</ecNumber>
    </submittedName>
</protein>
<dbReference type="EC" id="2.3.1.-" evidence="5"/>
<feature type="domain" description="N-acetyltransferase" evidence="4">
    <location>
        <begin position="5"/>
        <end position="147"/>
    </location>
</feature>
<name>A0A7W6EG74_9HYPH</name>
<evidence type="ECO:0000256" key="3">
    <source>
        <dbReference type="SAM" id="MobiDB-lite"/>
    </source>
</evidence>
<evidence type="ECO:0000256" key="2">
    <source>
        <dbReference type="ARBA" id="ARBA00023315"/>
    </source>
</evidence>
<dbReference type="AlphaFoldDB" id="A0A7W6EG74"/>
<evidence type="ECO:0000313" key="6">
    <source>
        <dbReference type="Proteomes" id="UP000537592"/>
    </source>
</evidence>
<gene>
    <name evidence="5" type="ORF">FHS81_001411</name>
</gene>
<reference evidence="5 6" key="1">
    <citation type="submission" date="2020-08" db="EMBL/GenBank/DDBJ databases">
        <title>Genomic Encyclopedia of Type Strains, Phase IV (KMG-IV): sequencing the most valuable type-strain genomes for metagenomic binning, comparative biology and taxonomic classification.</title>
        <authorList>
            <person name="Goeker M."/>
        </authorList>
    </citation>
    <scope>NUCLEOTIDE SEQUENCE [LARGE SCALE GENOMIC DNA]</scope>
    <source>
        <strain evidence="5 6">DSM 28760</strain>
    </source>
</reference>
<dbReference type="EMBL" id="JACICC010000003">
    <property type="protein sequence ID" value="MBB3809329.1"/>
    <property type="molecule type" value="Genomic_DNA"/>
</dbReference>
<keyword evidence="1 5" id="KW-0808">Transferase</keyword>
<dbReference type="PROSITE" id="PS51186">
    <property type="entry name" value="GNAT"/>
    <property type="match status" value="1"/>
</dbReference>
<proteinExistence type="predicted"/>
<dbReference type="NCBIfam" id="NF007807">
    <property type="entry name" value="PRK10514.1"/>
    <property type="match status" value="1"/>
</dbReference>
<keyword evidence="6" id="KW-1185">Reference proteome</keyword>
<accession>A0A7W6EG74</accession>
<sequence>MTGSWTIRPSRAEDHLALLDIWRSAVRATHDFLDPADFERIERDVAEIYLVGRTFHVAVDAADKPIGFLALDGSHIDMLFIAADGQGRGIGRLLVEHARTDGRPLSVDVNEQNEQGVGFYRRLGFRQTGRSPTDDAGRPYPLLHMRTGDSA</sequence>
<organism evidence="5 6">
    <name type="scientific">Pseudochelatococcus contaminans</name>
    <dbReference type="NCBI Taxonomy" id="1538103"/>
    <lineage>
        <taxon>Bacteria</taxon>
        <taxon>Pseudomonadati</taxon>
        <taxon>Pseudomonadota</taxon>
        <taxon>Alphaproteobacteria</taxon>
        <taxon>Hyphomicrobiales</taxon>
        <taxon>Chelatococcaceae</taxon>
        <taxon>Pseudochelatococcus</taxon>
    </lineage>
</organism>
<comment type="caution">
    <text evidence="5">The sequence shown here is derived from an EMBL/GenBank/DDBJ whole genome shotgun (WGS) entry which is preliminary data.</text>
</comment>
<evidence type="ECO:0000256" key="1">
    <source>
        <dbReference type="ARBA" id="ARBA00022679"/>
    </source>
</evidence>
<dbReference type="InterPro" id="IPR016181">
    <property type="entry name" value="Acyl_CoA_acyltransferase"/>
</dbReference>
<dbReference type="PANTHER" id="PTHR43800:SF1">
    <property type="entry name" value="PEPTIDYL-LYSINE N-ACETYLTRANSFERASE YJAB"/>
    <property type="match status" value="1"/>
</dbReference>